<protein>
    <recommendedName>
        <fullName evidence="4">DUF3299 domain-containing protein</fullName>
    </recommendedName>
</protein>
<dbReference type="Proteomes" id="UP000646152">
    <property type="component" value="Unassembled WGS sequence"/>
</dbReference>
<dbReference type="EMBL" id="BMKE01000024">
    <property type="protein sequence ID" value="GGB51309.1"/>
    <property type="molecule type" value="Genomic_DNA"/>
</dbReference>
<dbReference type="RefSeq" id="WP_188630522.1">
    <property type="nucleotide sequence ID" value="NZ_BMKE01000024.1"/>
</dbReference>
<evidence type="ECO:0000313" key="3">
    <source>
        <dbReference type="Proteomes" id="UP000646152"/>
    </source>
</evidence>
<evidence type="ECO:0000313" key="2">
    <source>
        <dbReference type="EMBL" id="GGB51309.1"/>
    </source>
</evidence>
<keyword evidence="1" id="KW-0732">Signal</keyword>
<reference evidence="3" key="1">
    <citation type="journal article" date="2019" name="Int. J. Syst. Evol. Microbiol.">
        <title>The Global Catalogue of Microorganisms (GCM) 10K type strain sequencing project: providing services to taxonomists for standard genome sequencing and annotation.</title>
        <authorList>
            <consortium name="The Broad Institute Genomics Platform"/>
            <consortium name="The Broad Institute Genome Sequencing Center for Infectious Disease"/>
            <person name="Wu L."/>
            <person name="Ma J."/>
        </authorList>
    </citation>
    <scope>NUCLEOTIDE SEQUENCE [LARGE SCALE GENOMIC DNA]</scope>
    <source>
        <strain evidence="3">CGMCC 1.15923</strain>
    </source>
</reference>
<proteinExistence type="predicted"/>
<dbReference type="Gene3D" id="2.40.50.870">
    <property type="entry name" value="Protein of unknown function (DUF3299)"/>
    <property type="match status" value="1"/>
</dbReference>
<accession>A0ABQ1ISY8</accession>
<name>A0ABQ1ISY8_9GAMM</name>
<organism evidence="2 3">
    <name type="scientific">Oceanisphaera marina</name>
    <dbReference type="NCBI Taxonomy" id="2017550"/>
    <lineage>
        <taxon>Bacteria</taxon>
        <taxon>Pseudomonadati</taxon>
        <taxon>Pseudomonadota</taxon>
        <taxon>Gammaproteobacteria</taxon>
        <taxon>Aeromonadales</taxon>
        <taxon>Aeromonadaceae</taxon>
        <taxon>Oceanisphaera</taxon>
    </lineage>
</organism>
<feature type="signal peptide" evidence="1">
    <location>
        <begin position="1"/>
        <end position="21"/>
    </location>
</feature>
<sequence>MLHYIAMALAALMLVASPARADEYTLLEWDDLIPLAEQLNPPPFPGVDHEDEFAIPAQPIGKVVPSLNGKKVRLPGFVVPLEGDSQQITAFLLVPYFGACIHVPPPPTNQIVYVEYPAGAKVDDLWDAVWVTGTLHTSGASHEMGDAAYSLQGTSVSPYQL</sequence>
<keyword evidence="3" id="KW-1185">Reference proteome</keyword>
<gene>
    <name evidence="2" type="ORF">GCM10011502_25530</name>
</gene>
<dbReference type="InterPro" id="IPR021727">
    <property type="entry name" value="DUF3299"/>
</dbReference>
<evidence type="ECO:0000256" key="1">
    <source>
        <dbReference type="SAM" id="SignalP"/>
    </source>
</evidence>
<evidence type="ECO:0008006" key="4">
    <source>
        <dbReference type="Google" id="ProtNLM"/>
    </source>
</evidence>
<comment type="caution">
    <text evidence="2">The sequence shown here is derived from an EMBL/GenBank/DDBJ whole genome shotgun (WGS) entry which is preliminary data.</text>
</comment>
<dbReference type="Pfam" id="PF11736">
    <property type="entry name" value="DUF3299"/>
    <property type="match status" value="1"/>
</dbReference>
<feature type="chain" id="PRO_5045708381" description="DUF3299 domain-containing protein" evidence="1">
    <location>
        <begin position="22"/>
        <end position="161"/>
    </location>
</feature>